<feature type="region of interest" description="Disordered" evidence="6">
    <location>
        <begin position="30"/>
        <end position="53"/>
    </location>
</feature>
<gene>
    <name evidence="8" type="ORF">CSOL1703_00014420</name>
</gene>
<proteinExistence type="predicted"/>
<feature type="compositionally biased region" description="Basic and acidic residues" evidence="6">
    <location>
        <begin position="32"/>
        <end position="52"/>
    </location>
</feature>
<keyword evidence="2" id="KW-0813">Transport</keyword>
<evidence type="ECO:0000256" key="4">
    <source>
        <dbReference type="ARBA" id="ARBA00022989"/>
    </source>
</evidence>
<evidence type="ECO:0000256" key="2">
    <source>
        <dbReference type="ARBA" id="ARBA00022448"/>
    </source>
</evidence>
<keyword evidence="3 7" id="KW-0812">Transmembrane</keyword>
<dbReference type="InterPro" id="IPR036259">
    <property type="entry name" value="MFS_trans_sf"/>
</dbReference>
<feature type="non-terminal residue" evidence="8">
    <location>
        <position position="532"/>
    </location>
</feature>
<dbReference type="Proteomes" id="UP000775872">
    <property type="component" value="Unassembled WGS sequence"/>
</dbReference>
<evidence type="ECO:0000256" key="3">
    <source>
        <dbReference type="ARBA" id="ARBA00022692"/>
    </source>
</evidence>
<comment type="caution">
    <text evidence="8">The sequence shown here is derived from an EMBL/GenBank/DDBJ whole genome shotgun (WGS) entry which is preliminary data.</text>
</comment>
<accession>A0A9N9ZAH7</accession>
<feature type="transmembrane region" description="Helical" evidence="7">
    <location>
        <begin position="344"/>
        <end position="365"/>
    </location>
</feature>
<keyword evidence="9" id="KW-1185">Reference proteome</keyword>
<feature type="transmembrane region" description="Helical" evidence="7">
    <location>
        <begin position="470"/>
        <end position="491"/>
    </location>
</feature>
<dbReference type="InterPro" id="IPR011701">
    <property type="entry name" value="MFS"/>
</dbReference>
<reference evidence="9" key="1">
    <citation type="submission" date="2019-06" db="EMBL/GenBank/DDBJ databases">
        <authorList>
            <person name="Broberg M."/>
        </authorList>
    </citation>
    <scope>NUCLEOTIDE SEQUENCE [LARGE SCALE GENOMIC DNA]</scope>
</reference>
<dbReference type="Gene3D" id="1.20.1250.20">
    <property type="entry name" value="MFS general substrate transporter like domains"/>
    <property type="match status" value="1"/>
</dbReference>
<feature type="transmembrane region" description="Helical" evidence="7">
    <location>
        <begin position="377"/>
        <end position="397"/>
    </location>
</feature>
<reference evidence="8 9" key="2">
    <citation type="submission" date="2021-10" db="EMBL/GenBank/DDBJ databases">
        <authorList>
            <person name="Piombo E."/>
        </authorList>
    </citation>
    <scope>NUCLEOTIDE SEQUENCE [LARGE SCALE GENOMIC DNA]</scope>
</reference>
<name>A0A9N9ZAH7_9HYPO</name>
<evidence type="ECO:0000313" key="9">
    <source>
        <dbReference type="Proteomes" id="UP000775872"/>
    </source>
</evidence>
<dbReference type="SUPFAM" id="SSF103473">
    <property type="entry name" value="MFS general substrate transporter"/>
    <property type="match status" value="1"/>
</dbReference>
<feature type="transmembrane region" description="Helical" evidence="7">
    <location>
        <begin position="409"/>
        <end position="427"/>
    </location>
</feature>
<feature type="transmembrane region" description="Helical" evidence="7">
    <location>
        <begin position="312"/>
        <end position="332"/>
    </location>
</feature>
<feature type="transmembrane region" description="Helical" evidence="7">
    <location>
        <begin position="439"/>
        <end position="458"/>
    </location>
</feature>
<keyword evidence="5 7" id="KW-0472">Membrane</keyword>
<keyword evidence="4 7" id="KW-1133">Transmembrane helix</keyword>
<dbReference type="PANTHER" id="PTHR43791">
    <property type="entry name" value="PERMEASE-RELATED"/>
    <property type="match status" value="1"/>
</dbReference>
<evidence type="ECO:0000256" key="1">
    <source>
        <dbReference type="ARBA" id="ARBA00004141"/>
    </source>
</evidence>
<dbReference type="OrthoDB" id="6730379at2759"/>
<evidence type="ECO:0000256" key="7">
    <source>
        <dbReference type="SAM" id="Phobius"/>
    </source>
</evidence>
<organism evidence="8 9">
    <name type="scientific">Clonostachys solani</name>
    <dbReference type="NCBI Taxonomy" id="160281"/>
    <lineage>
        <taxon>Eukaryota</taxon>
        <taxon>Fungi</taxon>
        <taxon>Dikarya</taxon>
        <taxon>Ascomycota</taxon>
        <taxon>Pezizomycotina</taxon>
        <taxon>Sordariomycetes</taxon>
        <taxon>Hypocreomycetidae</taxon>
        <taxon>Hypocreales</taxon>
        <taxon>Bionectriaceae</taxon>
        <taxon>Clonostachys</taxon>
    </lineage>
</organism>
<dbReference type="EMBL" id="CABFOC020000042">
    <property type="protein sequence ID" value="CAH0051770.1"/>
    <property type="molecule type" value="Genomic_DNA"/>
</dbReference>
<sequence>RSEKHGRLLYPVSTAFNSIAPTRSTLITMNTDKGKADDGLPEDGKTSMHNEHAGLGSDLKTTTINEEAIIGQSEPIATAEENKRVKRKIDFILLPLMCGCYIFSFLDKTMLNYASIFGLKTALKLKGNDYSWLGSIFYLGYMGGAMFWPTLVQRYPQHVGKFISGAVFSWAVMSLLTPLCFNFAGIMAVRFFLGFLESINGPVFVIITSNWWTRSEQAFRTAFWLGGTPLTVLVHGNIETWKIFFLFFGGLTLVFSVVLMFLMPDTQANAKWLSKEQRAIAHERVRENQTVSEKNQWQWPQFWEALRDPQTILFFITAIGNTMPSTFASQFSSQIVKGFGFSPTATTIISTCPAATIQLLTFLSFSYIASRFNNIRLVLGLIASIPPLIGASLLHVLPTSHQAGRLAGYYLTYTHTMSFTLATGLMASNYAGSTKKATASGFVFAGWAAGLIAGPQFFLESEAPNYTTAFEMLMVTYALMIVIPVIQVCWYRYENRRRDRLVSARADGEQPGRIEFTDKSDFEQWETFRYAM</sequence>
<dbReference type="PANTHER" id="PTHR43791:SF97">
    <property type="entry name" value="ALLANTOATE TRANSPORTER, PUTATIVE (AFU_ORTHOLOGUE AFUA_1G14700)-RELATED"/>
    <property type="match status" value="1"/>
</dbReference>
<dbReference type="Pfam" id="PF07690">
    <property type="entry name" value="MFS_1"/>
    <property type="match status" value="1"/>
</dbReference>
<comment type="subcellular location">
    <subcellularLocation>
        <location evidence="1">Membrane</location>
        <topology evidence="1">Multi-pass membrane protein</topology>
    </subcellularLocation>
</comment>
<feature type="transmembrane region" description="Helical" evidence="7">
    <location>
        <begin position="244"/>
        <end position="263"/>
    </location>
</feature>
<dbReference type="GO" id="GO:0022857">
    <property type="term" value="F:transmembrane transporter activity"/>
    <property type="evidence" value="ECO:0007669"/>
    <property type="project" value="InterPro"/>
</dbReference>
<dbReference type="GO" id="GO:0016020">
    <property type="term" value="C:membrane"/>
    <property type="evidence" value="ECO:0007669"/>
    <property type="project" value="UniProtKB-SubCell"/>
</dbReference>
<evidence type="ECO:0000256" key="6">
    <source>
        <dbReference type="SAM" id="MobiDB-lite"/>
    </source>
</evidence>
<dbReference type="AlphaFoldDB" id="A0A9N9ZAH7"/>
<feature type="transmembrane region" description="Helical" evidence="7">
    <location>
        <begin position="130"/>
        <end position="150"/>
    </location>
</feature>
<evidence type="ECO:0000256" key="5">
    <source>
        <dbReference type="ARBA" id="ARBA00023136"/>
    </source>
</evidence>
<feature type="transmembrane region" description="Helical" evidence="7">
    <location>
        <begin position="191"/>
        <end position="212"/>
    </location>
</feature>
<protein>
    <submittedName>
        <fullName evidence="8">Uncharacterized protein</fullName>
    </submittedName>
</protein>
<evidence type="ECO:0000313" key="8">
    <source>
        <dbReference type="EMBL" id="CAH0051770.1"/>
    </source>
</evidence>
<feature type="transmembrane region" description="Helical" evidence="7">
    <location>
        <begin position="162"/>
        <end position="185"/>
    </location>
</feature>